<evidence type="ECO:0000313" key="1">
    <source>
        <dbReference type="EMBL" id="KAK7271176.1"/>
    </source>
</evidence>
<organism evidence="1 2">
    <name type="scientific">Clitoria ternatea</name>
    <name type="common">Butterfly pea</name>
    <dbReference type="NCBI Taxonomy" id="43366"/>
    <lineage>
        <taxon>Eukaryota</taxon>
        <taxon>Viridiplantae</taxon>
        <taxon>Streptophyta</taxon>
        <taxon>Embryophyta</taxon>
        <taxon>Tracheophyta</taxon>
        <taxon>Spermatophyta</taxon>
        <taxon>Magnoliopsida</taxon>
        <taxon>eudicotyledons</taxon>
        <taxon>Gunneridae</taxon>
        <taxon>Pentapetalae</taxon>
        <taxon>rosids</taxon>
        <taxon>fabids</taxon>
        <taxon>Fabales</taxon>
        <taxon>Fabaceae</taxon>
        <taxon>Papilionoideae</taxon>
        <taxon>50 kb inversion clade</taxon>
        <taxon>NPAAA clade</taxon>
        <taxon>indigoferoid/millettioid clade</taxon>
        <taxon>Phaseoleae</taxon>
        <taxon>Clitoria</taxon>
    </lineage>
</organism>
<dbReference type="Proteomes" id="UP001359559">
    <property type="component" value="Unassembled WGS sequence"/>
</dbReference>
<sequence length="207" mass="24261">MQNIASVCPTAKEAVIWYNKCSLRYSYRFIFSKVEKWPRYQSKIPLGEPLWFCVVRGFTTLWGLLLVYHRMKQGWLLLFKSRTYMVLADKFVNVIHFGERDCSIQVEHPVTEMISSTDLIEEQICVAMGENLRRILFSEDIPLNVVSMQKMLLRDLDRGQVLNSEERRKILLAMADALENNESMMRLENEADVADVEENTDMKILRD</sequence>
<reference evidence="1 2" key="1">
    <citation type="submission" date="2024-01" db="EMBL/GenBank/DDBJ databases">
        <title>The genomes of 5 underutilized Papilionoideae crops provide insights into root nodulation and disease resistance.</title>
        <authorList>
            <person name="Yuan L."/>
        </authorList>
    </citation>
    <scope>NUCLEOTIDE SEQUENCE [LARGE SCALE GENOMIC DNA]</scope>
    <source>
        <strain evidence="1">LY-2023</strain>
        <tissue evidence="1">Leaf</tissue>
    </source>
</reference>
<dbReference type="InterPro" id="IPR051602">
    <property type="entry name" value="ACC_Biotin_Carboxylase"/>
</dbReference>
<keyword evidence="2" id="KW-1185">Reference proteome</keyword>
<dbReference type="PANTHER" id="PTHR48095">
    <property type="entry name" value="PYRUVATE CARBOXYLASE SUBUNIT A"/>
    <property type="match status" value="1"/>
</dbReference>
<dbReference type="EMBL" id="JAYKXN010000007">
    <property type="protein sequence ID" value="KAK7271176.1"/>
    <property type="molecule type" value="Genomic_DNA"/>
</dbReference>
<proteinExistence type="predicted"/>
<dbReference type="Gene3D" id="3.30.470.20">
    <property type="entry name" value="ATP-grasp fold, B domain"/>
    <property type="match status" value="1"/>
</dbReference>
<protein>
    <submittedName>
        <fullName evidence="1">Uncharacterized protein</fullName>
    </submittedName>
</protein>
<name>A0AAN9F9D8_CLITE</name>
<accession>A0AAN9F9D8</accession>
<gene>
    <name evidence="1" type="ORF">RJT34_26846</name>
</gene>
<evidence type="ECO:0000313" key="2">
    <source>
        <dbReference type="Proteomes" id="UP001359559"/>
    </source>
</evidence>
<comment type="caution">
    <text evidence="1">The sequence shown here is derived from an EMBL/GenBank/DDBJ whole genome shotgun (WGS) entry which is preliminary data.</text>
</comment>
<dbReference type="AlphaFoldDB" id="A0AAN9F9D8"/>
<dbReference type="PANTHER" id="PTHR48095:SF2">
    <property type="entry name" value="BIOTIN CARBOXYLASE, CHLOROPLASTIC"/>
    <property type="match status" value="1"/>
</dbReference>